<evidence type="ECO:0000313" key="5">
    <source>
        <dbReference type="Proteomes" id="UP001196408"/>
    </source>
</evidence>
<dbReference type="InterPro" id="IPR058598">
    <property type="entry name" value="Gly_zipper-like_dom"/>
</dbReference>
<dbReference type="Proteomes" id="UP001196408">
    <property type="component" value="Unassembled WGS sequence"/>
</dbReference>
<evidence type="ECO:0000313" key="4">
    <source>
        <dbReference type="EMBL" id="MBV3392360.1"/>
    </source>
</evidence>
<gene>
    <name evidence="3" type="ORF">KSV97_03695</name>
    <name evidence="4" type="ORF">KSW06_03640</name>
</gene>
<sequence length="50" mass="5321">MKKDNDKLAYYLPIMISLGVVFGICFDNIGIGICLGVGAAGILSLFSIKK</sequence>
<accession>A0AAW4MTX6</accession>
<feature type="transmembrane region" description="Helical" evidence="1">
    <location>
        <begin position="7"/>
        <end position="24"/>
    </location>
</feature>
<feature type="transmembrane region" description="Helical" evidence="1">
    <location>
        <begin position="30"/>
        <end position="48"/>
    </location>
</feature>
<evidence type="ECO:0000313" key="6">
    <source>
        <dbReference type="Proteomes" id="UP001197492"/>
    </source>
</evidence>
<name>A0AAW4MTX6_9FIRM</name>
<keyword evidence="1" id="KW-0812">Transmembrane</keyword>
<dbReference type="AlphaFoldDB" id="A0AAW4MTX6"/>
<dbReference type="Pfam" id="PF26273">
    <property type="entry name" value="Gly_zipper"/>
    <property type="match status" value="1"/>
</dbReference>
<protein>
    <recommendedName>
        <fullName evidence="2">Glycine zipper-like domain-containing protein</fullName>
    </recommendedName>
</protein>
<keyword evidence="6" id="KW-1185">Reference proteome</keyword>
<dbReference type="Proteomes" id="UP001197492">
    <property type="component" value="Unassembled WGS sequence"/>
</dbReference>
<dbReference type="RefSeq" id="WP_217747312.1">
    <property type="nucleotide sequence ID" value="NZ_JAHOEB010000016.1"/>
</dbReference>
<dbReference type="EMBL" id="JAHOEF010000015">
    <property type="protein sequence ID" value="MBV3382349.1"/>
    <property type="molecule type" value="Genomic_DNA"/>
</dbReference>
<proteinExistence type="predicted"/>
<reference evidence="3 6" key="1">
    <citation type="submission" date="2021-06" db="EMBL/GenBank/DDBJ databases">
        <title>Collection of gut derived symbiotic bacterial strains cultured from healthy donors.</title>
        <authorList>
            <person name="Lin H."/>
            <person name="Littmann E."/>
            <person name="Pamer E.G."/>
        </authorList>
    </citation>
    <scope>NUCLEOTIDE SEQUENCE</scope>
    <source>
        <strain evidence="4 6">MSK.21.70</strain>
        <strain evidence="3">MSK.21.82</strain>
    </source>
</reference>
<keyword evidence="1" id="KW-0472">Membrane</keyword>
<feature type="domain" description="Glycine zipper-like" evidence="2">
    <location>
        <begin position="2"/>
        <end position="37"/>
    </location>
</feature>
<organism evidence="3 5">
    <name type="scientific">Catenibacterium mitsuokai</name>
    <dbReference type="NCBI Taxonomy" id="100886"/>
    <lineage>
        <taxon>Bacteria</taxon>
        <taxon>Bacillati</taxon>
        <taxon>Bacillota</taxon>
        <taxon>Erysipelotrichia</taxon>
        <taxon>Erysipelotrichales</taxon>
        <taxon>Coprobacillaceae</taxon>
        <taxon>Catenibacterium</taxon>
    </lineage>
</organism>
<dbReference type="EMBL" id="JAHOEL010000016">
    <property type="protein sequence ID" value="MBV3392360.1"/>
    <property type="molecule type" value="Genomic_DNA"/>
</dbReference>
<evidence type="ECO:0000259" key="2">
    <source>
        <dbReference type="Pfam" id="PF26273"/>
    </source>
</evidence>
<comment type="caution">
    <text evidence="3">The sequence shown here is derived from an EMBL/GenBank/DDBJ whole genome shotgun (WGS) entry which is preliminary data.</text>
</comment>
<keyword evidence="1" id="KW-1133">Transmembrane helix</keyword>
<evidence type="ECO:0000313" key="3">
    <source>
        <dbReference type="EMBL" id="MBV3382349.1"/>
    </source>
</evidence>
<evidence type="ECO:0000256" key="1">
    <source>
        <dbReference type="SAM" id="Phobius"/>
    </source>
</evidence>